<evidence type="ECO:0000256" key="6">
    <source>
        <dbReference type="PROSITE-ProRule" id="PRU00221"/>
    </source>
</evidence>
<keyword evidence="3" id="KW-0677">Repeat</keyword>
<dbReference type="PROSITE" id="PS50294">
    <property type="entry name" value="WD_REPEATS_REGION"/>
    <property type="match status" value="1"/>
</dbReference>
<comment type="similarity">
    <text evidence="1">Belongs to the WD repeat DDB2/WDR76 family.</text>
</comment>
<reference evidence="8 9" key="1">
    <citation type="submission" date="2020-06" db="EMBL/GenBank/DDBJ databases">
        <title>Transcriptomic and genomic resources for Thalictrum thalictroides and T. hernandezii: Facilitating candidate gene discovery in an emerging model plant lineage.</title>
        <authorList>
            <person name="Arias T."/>
            <person name="Riano-Pachon D.M."/>
            <person name="Di Stilio V.S."/>
        </authorList>
    </citation>
    <scope>NUCLEOTIDE SEQUENCE [LARGE SCALE GENOMIC DNA]</scope>
    <source>
        <strain evidence="9">cv. WT478/WT964</strain>
        <tissue evidence="8">Leaves</tissue>
    </source>
</reference>
<keyword evidence="4" id="KW-0227">DNA damage</keyword>
<dbReference type="InterPro" id="IPR050853">
    <property type="entry name" value="WD_repeat_DNA-damage-binding"/>
</dbReference>
<dbReference type="Gene3D" id="2.130.10.10">
    <property type="entry name" value="YVTN repeat-like/Quinoprotein amine dehydrogenase"/>
    <property type="match status" value="1"/>
</dbReference>
<dbReference type="Pfam" id="PF00400">
    <property type="entry name" value="WD40"/>
    <property type="match status" value="2"/>
</dbReference>
<evidence type="ECO:0000256" key="7">
    <source>
        <dbReference type="SAM" id="MobiDB-lite"/>
    </source>
</evidence>
<gene>
    <name evidence="8" type="ORF">FRX31_027876</name>
</gene>
<dbReference type="Proteomes" id="UP000554482">
    <property type="component" value="Unassembled WGS sequence"/>
</dbReference>
<dbReference type="GO" id="GO:0005634">
    <property type="term" value="C:nucleus"/>
    <property type="evidence" value="ECO:0007669"/>
    <property type="project" value="TreeGrafter"/>
</dbReference>
<accession>A0A7J6VD56</accession>
<dbReference type="SMART" id="SM00320">
    <property type="entry name" value="WD40"/>
    <property type="match status" value="4"/>
</dbReference>
<keyword evidence="9" id="KW-1185">Reference proteome</keyword>
<evidence type="ECO:0000256" key="1">
    <source>
        <dbReference type="ARBA" id="ARBA00005434"/>
    </source>
</evidence>
<organism evidence="8 9">
    <name type="scientific">Thalictrum thalictroides</name>
    <name type="common">Rue-anemone</name>
    <name type="synonym">Anemone thalictroides</name>
    <dbReference type="NCBI Taxonomy" id="46969"/>
    <lineage>
        <taxon>Eukaryota</taxon>
        <taxon>Viridiplantae</taxon>
        <taxon>Streptophyta</taxon>
        <taxon>Embryophyta</taxon>
        <taxon>Tracheophyta</taxon>
        <taxon>Spermatophyta</taxon>
        <taxon>Magnoliopsida</taxon>
        <taxon>Ranunculales</taxon>
        <taxon>Ranunculaceae</taxon>
        <taxon>Thalictroideae</taxon>
        <taxon>Thalictrum</taxon>
    </lineage>
</organism>
<evidence type="ECO:0000313" key="8">
    <source>
        <dbReference type="EMBL" id="KAF5182538.1"/>
    </source>
</evidence>
<dbReference type="OrthoDB" id="9890280at2759"/>
<name>A0A7J6VD56_THATH</name>
<dbReference type="InterPro" id="IPR036322">
    <property type="entry name" value="WD40_repeat_dom_sf"/>
</dbReference>
<dbReference type="SUPFAM" id="SSF50978">
    <property type="entry name" value="WD40 repeat-like"/>
    <property type="match status" value="1"/>
</dbReference>
<dbReference type="InterPro" id="IPR019775">
    <property type="entry name" value="WD40_repeat_CS"/>
</dbReference>
<dbReference type="GO" id="GO:0006974">
    <property type="term" value="P:DNA damage response"/>
    <property type="evidence" value="ECO:0007669"/>
    <property type="project" value="UniProtKB-KW"/>
</dbReference>
<dbReference type="PANTHER" id="PTHR14773:SF0">
    <property type="entry name" value="WD REPEAT-CONTAINING PROTEIN 76"/>
    <property type="match status" value="1"/>
</dbReference>
<dbReference type="Pfam" id="PF05742">
    <property type="entry name" value="TANGO2"/>
    <property type="match status" value="1"/>
</dbReference>
<dbReference type="PROSITE" id="PS50082">
    <property type="entry name" value="WD_REPEATS_2"/>
    <property type="match status" value="1"/>
</dbReference>
<keyword evidence="2 6" id="KW-0853">WD repeat</keyword>
<dbReference type="InterPro" id="IPR015943">
    <property type="entry name" value="WD40/YVTN_repeat-like_dom_sf"/>
</dbReference>
<protein>
    <submittedName>
        <fullName evidence="8">Dna damage-binding protein cmr1</fullName>
    </submittedName>
</protein>
<sequence>MEFADEVLKEADQYNGFNLVLTSKKRTMEFADEVLKEADQYNGFNLVLTATFLANPVFQSQRLGQNVKELMDKHSKDEIPVKLITEELMTDTTKADKNRLPGSRSFEWEYKASSIFIDQFDTSMTDNANFDYKRLIFCVRLRPEGVHLSGFRASFVLLLDKATEQQNETKILKTTRTKKLKSEFPIILRRSPRTHGVVEVEPEPEPEPSSQEVTEDESIESETSPRKLGPLTMEEAYNGDSSDRPFINTIMSMSNAASSSCSEKRELVGNVESFDPKSMVLKPENIGRVMPDKISNFKFFPCPDRTIVASGNSAGEIAFWDVDCEDEDCDGIYLYQPHESSISGISIQPFSLSKVFSSCYGGLIRVMDVGRESFDLVYSTDISIFCLSQQPNDSNTLYFGQGSGLLSVFDARVGKSSDSRRLHELRINTLDFNPENINLVATSSTDGTACIWDVRYINSQKPKYLKMVEHTKSVHSAYFSPSGKFLATTSIDDKIGILGGVDFMDTSTIYHLNRNAAGVSYFRAIWGWDDSYLFIGNLNGGVDVISTVDQSMVTLESSHISAAPLRFAAHPYKIGTLAAGTSCRKIYVWT</sequence>
<evidence type="ECO:0000256" key="5">
    <source>
        <dbReference type="ARBA" id="ARBA00023125"/>
    </source>
</evidence>
<dbReference type="EMBL" id="JABWDY010034606">
    <property type="protein sequence ID" value="KAF5182538.1"/>
    <property type="molecule type" value="Genomic_DNA"/>
</dbReference>
<evidence type="ECO:0000256" key="4">
    <source>
        <dbReference type="ARBA" id="ARBA00022763"/>
    </source>
</evidence>
<evidence type="ECO:0000313" key="9">
    <source>
        <dbReference type="Proteomes" id="UP000554482"/>
    </source>
</evidence>
<dbReference type="InterPro" id="IPR008551">
    <property type="entry name" value="TANGO2"/>
</dbReference>
<evidence type="ECO:0000256" key="3">
    <source>
        <dbReference type="ARBA" id="ARBA00022737"/>
    </source>
</evidence>
<evidence type="ECO:0000256" key="2">
    <source>
        <dbReference type="ARBA" id="ARBA00022574"/>
    </source>
</evidence>
<dbReference type="PROSITE" id="PS00678">
    <property type="entry name" value="WD_REPEATS_1"/>
    <property type="match status" value="1"/>
</dbReference>
<feature type="region of interest" description="Disordered" evidence="7">
    <location>
        <begin position="193"/>
        <end position="232"/>
    </location>
</feature>
<dbReference type="GO" id="GO:0003677">
    <property type="term" value="F:DNA binding"/>
    <property type="evidence" value="ECO:0007669"/>
    <property type="project" value="UniProtKB-KW"/>
</dbReference>
<proteinExistence type="inferred from homology"/>
<dbReference type="InterPro" id="IPR001680">
    <property type="entry name" value="WD40_rpt"/>
</dbReference>
<dbReference type="AlphaFoldDB" id="A0A7J6VD56"/>
<dbReference type="PANTHER" id="PTHR14773">
    <property type="entry name" value="WD REPEAT-CONTAINING PROTEIN 76"/>
    <property type="match status" value="1"/>
</dbReference>
<dbReference type="GO" id="GO:2000001">
    <property type="term" value="P:regulation of DNA damage checkpoint"/>
    <property type="evidence" value="ECO:0007669"/>
    <property type="project" value="TreeGrafter"/>
</dbReference>
<keyword evidence="5" id="KW-0238">DNA-binding</keyword>
<comment type="caution">
    <text evidence="8">The sequence shown here is derived from an EMBL/GenBank/DDBJ whole genome shotgun (WGS) entry which is preliminary data.</text>
</comment>
<feature type="repeat" description="WD" evidence="6">
    <location>
        <begin position="420"/>
        <end position="455"/>
    </location>
</feature>